<dbReference type="InterPro" id="IPR003477">
    <property type="entry name" value="PemK-like"/>
</dbReference>
<sequence length="107" mass="11996">MEVPDKGDLIYLNFSPQSGHEQSGHRPAIVLSPKLFNQNTFLIACPITNQEKGYPFEVKIPSGLKVKGVILTDQIRSVEWRSRNVKIVDQAPAETTDECLKKIATFL</sequence>
<dbReference type="Pfam" id="PF02452">
    <property type="entry name" value="PemK_toxin"/>
    <property type="match status" value="1"/>
</dbReference>
<accession>A0ABS6GQP0</accession>
<dbReference type="PANTHER" id="PTHR33988:SF3">
    <property type="entry name" value="ENDORIBONUCLEASE TOXIN CHPB-RELATED"/>
    <property type="match status" value="1"/>
</dbReference>
<keyword evidence="2" id="KW-1185">Reference proteome</keyword>
<protein>
    <submittedName>
        <fullName evidence="1">Type II toxin-antitoxin system PemK/MazF family toxin</fullName>
    </submittedName>
</protein>
<dbReference type="PANTHER" id="PTHR33988">
    <property type="entry name" value="ENDORIBONUCLEASE MAZF-RELATED"/>
    <property type="match status" value="1"/>
</dbReference>
<dbReference type="EMBL" id="JAHLZF010000015">
    <property type="protein sequence ID" value="MBU6081426.1"/>
    <property type="molecule type" value="Genomic_DNA"/>
</dbReference>
<reference evidence="1 2" key="1">
    <citation type="journal article" date="2011" name="Int. J. Syst. Evol. Microbiol.">
        <title>Allobacillus halotolerans gen. nov., sp. nov. isolated from shrimp paste.</title>
        <authorList>
            <person name="Sheu S.Y."/>
            <person name="Arun A.B."/>
            <person name="Jiang S.R."/>
            <person name="Young C.C."/>
            <person name="Chen W.M."/>
        </authorList>
    </citation>
    <scope>NUCLEOTIDE SEQUENCE [LARGE SCALE GENOMIC DNA]</scope>
    <source>
        <strain evidence="1 2">LMG 24826</strain>
    </source>
</reference>
<dbReference type="Proteomes" id="UP000812672">
    <property type="component" value="Unassembled WGS sequence"/>
</dbReference>
<comment type="caution">
    <text evidence="1">The sequence shown here is derived from an EMBL/GenBank/DDBJ whole genome shotgun (WGS) entry which is preliminary data.</text>
</comment>
<evidence type="ECO:0000313" key="2">
    <source>
        <dbReference type="Proteomes" id="UP000812672"/>
    </source>
</evidence>
<proteinExistence type="predicted"/>
<name>A0ABS6GQP0_9BACI</name>
<gene>
    <name evidence="1" type="ORF">KQ486_10420</name>
</gene>
<organism evidence="1 2">
    <name type="scientific">Allobacillus halotolerans</name>
    <dbReference type="NCBI Taxonomy" id="570278"/>
    <lineage>
        <taxon>Bacteria</taxon>
        <taxon>Bacillati</taxon>
        <taxon>Bacillota</taxon>
        <taxon>Bacilli</taxon>
        <taxon>Bacillales</taxon>
        <taxon>Bacillaceae</taxon>
        <taxon>Allobacillus</taxon>
    </lineage>
</organism>
<dbReference type="RefSeq" id="WP_216687588.1">
    <property type="nucleotide sequence ID" value="NZ_CAUPKR010000016.1"/>
</dbReference>
<evidence type="ECO:0000313" key="1">
    <source>
        <dbReference type="EMBL" id="MBU6081426.1"/>
    </source>
</evidence>